<sequence>MPRTDLIRSRIKQLASLLTVPSGFPDYLLGASSGINSSKPFARCHWKAWLGEFTWIPKDEEPLLRDSILHCIRPRSGFMDWLELLLPQNGHFTHVPLEIFFLCTDVLALLHGLEVDLALDITQAARLHILVFKMWLDPPSLDAFRSSGKHEQYHDRVTASLVFMMGKVLSRHEQTPSAKSRARDGIIEALLIYSGHRPRRLFRHFVRSTTRILMTPIDPTRCAERYIFFIRCCIANYIVIQNHARDVVRDLVAMVRFIGRRFGDRGHGAACEACGVLYQIWYTEKDSGSRALCWALRAGILPLILSLRRQGSDDSLTTALNFIAERSISVPVARALRVGGYGISCAEAGIPEPLATALTECFVERPSLQQRLMGRNCSYEECPAGPSAIHSRVYRCTCFKNYCSAACHQADWPEHKKDRHAPDLPSGPQEIVLEGELTSSDAYFTMLCADSYFCAYVAQLLDEARQLPLPKDATLQPLYTIKLDFTVVPMRHYISVAEGEEYMTEPMVNVLAGVNSSVGRWHVAIVDVHIEPLSALYNMTLGVI</sequence>
<evidence type="ECO:0008006" key="3">
    <source>
        <dbReference type="Google" id="ProtNLM"/>
    </source>
</evidence>
<reference evidence="1 2" key="1">
    <citation type="journal article" date="2010" name="Nat. Biotechnol.">
        <title>Genome sequence of the model mushroom Schizophyllum commune.</title>
        <authorList>
            <person name="Ohm R.A."/>
            <person name="de Jong J.F."/>
            <person name="Lugones L.G."/>
            <person name="Aerts A."/>
            <person name="Kothe E."/>
            <person name="Stajich J.E."/>
            <person name="de Vries R.P."/>
            <person name="Record E."/>
            <person name="Levasseur A."/>
            <person name="Baker S.E."/>
            <person name="Bartholomew K.A."/>
            <person name="Coutinho P.M."/>
            <person name="Erdmann S."/>
            <person name="Fowler T.J."/>
            <person name="Gathman A.C."/>
            <person name="Lombard V."/>
            <person name="Henrissat B."/>
            <person name="Knabe N."/>
            <person name="Kuees U."/>
            <person name="Lilly W.W."/>
            <person name="Lindquist E."/>
            <person name="Lucas S."/>
            <person name="Magnuson J.K."/>
            <person name="Piumi F."/>
            <person name="Raudaskoski M."/>
            <person name="Salamov A."/>
            <person name="Schmutz J."/>
            <person name="Schwarze F.W.M.R."/>
            <person name="vanKuyk P.A."/>
            <person name="Horton J.S."/>
            <person name="Grigoriev I.V."/>
            <person name="Woesten H.A.B."/>
        </authorList>
    </citation>
    <scope>NUCLEOTIDE SEQUENCE [LARGE SCALE GENOMIC DNA]</scope>
    <source>
        <strain evidence="2">H4-8 / FGSC 9210</strain>
    </source>
</reference>
<dbReference type="GeneID" id="9589219"/>
<proteinExistence type="predicted"/>
<feature type="non-terminal residue" evidence="1">
    <location>
        <position position="544"/>
    </location>
</feature>
<dbReference type="VEuPathDB" id="FungiDB:SCHCODRAFT_02504947"/>
<keyword evidence="2" id="KW-1185">Reference proteome</keyword>
<gene>
    <name evidence="1" type="ORF">SCHCODRAFT_110113</name>
</gene>
<dbReference type="Proteomes" id="UP000007431">
    <property type="component" value="Unassembled WGS sequence"/>
</dbReference>
<protein>
    <recommendedName>
        <fullName evidence="3">MYND-type domain-containing protein</fullName>
    </recommendedName>
</protein>
<dbReference type="HOGENOM" id="CLU_473401_0_0_1"/>
<dbReference type="AlphaFoldDB" id="D8Q6C1"/>
<dbReference type="EMBL" id="GL377307">
    <property type="protein sequence ID" value="EFI96615.1"/>
    <property type="molecule type" value="Genomic_DNA"/>
</dbReference>
<evidence type="ECO:0000313" key="2">
    <source>
        <dbReference type="Proteomes" id="UP000007431"/>
    </source>
</evidence>
<organism evidence="2">
    <name type="scientific">Schizophyllum commune (strain H4-8 / FGSC 9210)</name>
    <name type="common">Split gill fungus</name>
    <dbReference type="NCBI Taxonomy" id="578458"/>
    <lineage>
        <taxon>Eukaryota</taxon>
        <taxon>Fungi</taxon>
        <taxon>Dikarya</taxon>
        <taxon>Basidiomycota</taxon>
        <taxon>Agaricomycotina</taxon>
        <taxon>Agaricomycetes</taxon>
        <taxon>Agaricomycetidae</taxon>
        <taxon>Agaricales</taxon>
        <taxon>Schizophyllaceae</taxon>
        <taxon>Schizophyllum</taxon>
    </lineage>
</organism>
<dbReference type="RefSeq" id="XP_003031518.1">
    <property type="nucleotide sequence ID" value="XM_003031472.1"/>
</dbReference>
<evidence type="ECO:0000313" key="1">
    <source>
        <dbReference type="EMBL" id="EFI96615.1"/>
    </source>
</evidence>
<dbReference type="KEGG" id="scm:SCHCO_02504947"/>
<accession>D8Q6C1</accession>
<dbReference type="OrthoDB" id="10294149at2759"/>
<dbReference type="InParanoid" id="D8Q6C1"/>
<name>D8Q6C1_SCHCM</name>